<feature type="domain" description="Alcohol dehydrogenase-like N-terminal" evidence="6">
    <location>
        <begin position="25"/>
        <end position="139"/>
    </location>
</feature>
<keyword evidence="3" id="KW-0862">Zinc</keyword>
<keyword evidence="2" id="KW-0479">Metal-binding</keyword>
<dbReference type="GO" id="GO:0030554">
    <property type="term" value="F:adenyl nucleotide binding"/>
    <property type="evidence" value="ECO:0007669"/>
    <property type="project" value="UniProtKB-ARBA"/>
</dbReference>
<dbReference type="Gene3D" id="3.90.180.10">
    <property type="entry name" value="Medium-chain alcohol dehydrogenases, catalytic domain"/>
    <property type="match status" value="1"/>
</dbReference>
<dbReference type="SUPFAM" id="SSF50129">
    <property type="entry name" value="GroES-like"/>
    <property type="match status" value="1"/>
</dbReference>
<feature type="transmembrane region" description="Helical" evidence="5">
    <location>
        <begin position="182"/>
        <end position="203"/>
    </location>
</feature>
<keyword evidence="4 8" id="KW-0560">Oxidoreductase</keyword>
<dbReference type="InterPro" id="IPR011032">
    <property type="entry name" value="GroES-like_sf"/>
</dbReference>
<evidence type="ECO:0000259" key="6">
    <source>
        <dbReference type="Pfam" id="PF08240"/>
    </source>
</evidence>
<dbReference type="GeneID" id="55584565"/>
<dbReference type="Pfam" id="PF16912">
    <property type="entry name" value="Glu_dehyd_C"/>
    <property type="match status" value="1"/>
</dbReference>
<evidence type="ECO:0000313" key="8">
    <source>
        <dbReference type="EMBL" id="BBE42142.1"/>
    </source>
</evidence>
<evidence type="ECO:0000256" key="1">
    <source>
        <dbReference type="ARBA" id="ARBA00001947"/>
    </source>
</evidence>
<feature type="domain" description="Glucose dehydrogenase C-terminal" evidence="7">
    <location>
        <begin position="146"/>
        <end position="356"/>
    </location>
</feature>
<name>A0A4P2VE76_9ARCH</name>
<protein>
    <submittedName>
        <fullName evidence="8">Glucose 1-dehydrogenase</fullName>
        <ecNumber evidence="8">1.1.1.47</ecNumber>
    </submittedName>
</protein>
<organism evidence="8 9">
    <name type="scientific">Conexivisphaera calida</name>
    <dbReference type="NCBI Taxonomy" id="1874277"/>
    <lineage>
        <taxon>Archaea</taxon>
        <taxon>Nitrososphaerota</taxon>
        <taxon>Conexivisphaeria</taxon>
        <taxon>Conexivisphaerales</taxon>
        <taxon>Conexivisphaeraceae</taxon>
        <taxon>Conexivisphaera</taxon>
    </lineage>
</organism>
<keyword evidence="5" id="KW-1133">Transmembrane helix</keyword>
<dbReference type="InterPro" id="IPR031640">
    <property type="entry name" value="Glu_dehyd_C"/>
</dbReference>
<dbReference type="RefSeq" id="WP_174448403.1">
    <property type="nucleotide sequence ID" value="NZ_AP018732.1"/>
</dbReference>
<dbReference type="InterPro" id="IPR013154">
    <property type="entry name" value="ADH-like_N"/>
</dbReference>
<keyword evidence="9" id="KW-1185">Reference proteome</keyword>
<dbReference type="GO" id="GO:0047936">
    <property type="term" value="F:glucose 1-dehydrogenase [NAD(P)+] activity"/>
    <property type="evidence" value="ECO:0007669"/>
    <property type="project" value="UniProtKB-EC"/>
</dbReference>
<dbReference type="GO" id="GO:0051262">
    <property type="term" value="P:protein tetramerization"/>
    <property type="evidence" value="ECO:0007669"/>
    <property type="project" value="UniProtKB-ARBA"/>
</dbReference>
<keyword evidence="5" id="KW-0812">Transmembrane</keyword>
<dbReference type="OrthoDB" id="41394at2157"/>
<proteinExistence type="predicted"/>
<dbReference type="PANTHER" id="PTHR43401">
    <property type="entry name" value="L-THREONINE 3-DEHYDROGENASE"/>
    <property type="match status" value="1"/>
</dbReference>
<keyword evidence="5" id="KW-0472">Membrane</keyword>
<evidence type="ECO:0000313" key="9">
    <source>
        <dbReference type="Proteomes" id="UP000509448"/>
    </source>
</evidence>
<accession>A0A4P2VE76</accession>
<dbReference type="Pfam" id="PF08240">
    <property type="entry name" value="ADH_N"/>
    <property type="match status" value="1"/>
</dbReference>
<dbReference type="EMBL" id="AP018732">
    <property type="protein sequence ID" value="BBE42142.1"/>
    <property type="molecule type" value="Genomic_DNA"/>
</dbReference>
<dbReference type="GO" id="GO:0046872">
    <property type="term" value="F:metal ion binding"/>
    <property type="evidence" value="ECO:0007669"/>
    <property type="project" value="UniProtKB-KW"/>
</dbReference>
<dbReference type="SUPFAM" id="SSF51735">
    <property type="entry name" value="NAD(P)-binding Rossmann-fold domains"/>
    <property type="match status" value="1"/>
</dbReference>
<dbReference type="AlphaFoldDB" id="A0A4P2VE76"/>
<dbReference type="InterPro" id="IPR036291">
    <property type="entry name" value="NAD(P)-bd_dom_sf"/>
</dbReference>
<dbReference type="InterPro" id="IPR050129">
    <property type="entry name" value="Zn_alcohol_dh"/>
</dbReference>
<gene>
    <name evidence="8" type="ORF">NAS2_0753</name>
</gene>
<dbReference type="Gene3D" id="3.40.50.720">
    <property type="entry name" value="NAD(P)-binding Rossmann-like Domain"/>
    <property type="match status" value="1"/>
</dbReference>
<dbReference type="CDD" id="cd08230">
    <property type="entry name" value="glucose_DH"/>
    <property type="match status" value="1"/>
</dbReference>
<sequence>MRAISIKVGTPGASLVEVPEPQRRKGEVLLRTLYTGICGTDRGLVGNQLSFARPPPGSTSLIIGHEALARVEDVDPGIKLRKGSLVVPMVRRPGKCLNCLIGRQDNCSDGDFVEAGIRGLDGFMRDYFTDDPTYLVRVEDESLGMLAVLTEPLKNIVKAYDVYDLVSRRAITNCRDGSRSCLTVTIAGAGPIGMLFAMMFNSVGMDVKIFSRHDPDGTLSEMASKIGAEYFVREDRSKPIPPSDVFVETSGSPNVAMDGIRALRPNGVAILFGTAPSGSEPVSGQDVIDIVERNITVIGTVDGAKEHYIRALSYLSSWKDSYPGVLKSMITAIVPPEEAPPILAEKPRGEIKSVIKWE</sequence>
<reference evidence="8 9" key="1">
    <citation type="journal article" date="2019" name="ISME J.">
        <title>Isolation and characterization of a thermophilic sulfur- and iron-reducing thaumarchaeote from a terrestrial acidic hot spring.</title>
        <authorList>
            <person name="Kato S."/>
            <person name="Itoh T."/>
            <person name="Yuki M."/>
            <person name="Nagamori M."/>
            <person name="Ohnishi M."/>
            <person name="Uematsu K."/>
            <person name="Suzuki K."/>
            <person name="Takashina T."/>
            <person name="Ohkuma M."/>
        </authorList>
    </citation>
    <scope>NUCLEOTIDE SEQUENCE [LARGE SCALE GENOMIC DNA]</scope>
    <source>
        <strain evidence="8 9">NAS-02</strain>
    </source>
</reference>
<dbReference type="PANTHER" id="PTHR43401:SF2">
    <property type="entry name" value="L-THREONINE 3-DEHYDROGENASE"/>
    <property type="match status" value="1"/>
</dbReference>
<evidence type="ECO:0000256" key="5">
    <source>
        <dbReference type="SAM" id="Phobius"/>
    </source>
</evidence>
<evidence type="ECO:0000259" key="7">
    <source>
        <dbReference type="Pfam" id="PF16912"/>
    </source>
</evidence>
<evidence type="ECO:0000256" key="4">
    <source>
        <dbReference type="ARBA" id="ARBA00023002"/>
    </source>
</evidence>
<evidence type="ECO:0000256" key="3">
    <source>
        <dbReference type="ARBA" id="ARBA00022833"/>
    </source>
</evidence>
<dbReference type="GO" id="GO:0043168">
    <property type="term" value="F:anion binding"/>
    <property type="evidence" value="ECO:0007669"/>
    <property type="project" value="UniProtKB-ARBA"/>
</dbReference>
<comment type="cofactor">
    <cofactor evidence="1">
        <name>Zn(2+)</name>
        <dbReference type="ChEBI" id="CHEBI:29105"/>
    </cofactor>
</comment>
<dbReference type="KEGG" id="ccai:NAS2_0753"/>
<dbReference type="Proteomes" id="UP000509448">
    <property type="component" value="Chromosome"/>
</dbReference>
<evidence type="ECO:0000256" key="2">
    <source>
        <dbReference type="ARBA" id="ARBA00022723"/>
    </source>
</evidence>
<dbReference type="EC" id="1.1.1.47" evidence="8"/>